<name>A0A7I4Y8S1_HAECO</name>
<protein>
    <submittedName>
        <fullName evidence="3">CHK domain-containing protein</fullName>
    </submittedName>
</protein>
<dbReference type="InterPro" id="IPR052961">
    <property type="entry name" value="Oxido-Kinase-like_Enzymes"/>
</dbReference>
<dbReference type="InterPro" id="IPR012877">
    <property type="entry name" value="Dhs-27"/>
</dbReference>
<dbReference type="PANTHER" id="PTHR23020:SF41">
    <property type="entry name" value="AMINOGLYCOSIDE PHOSPHOTRANSFERASE DOMAIN-CONTAINING PROTEIN"/>
    <property type="match status" value="1"/>
</dbReference>
<dbReference type="OMA" id="YHNTETL"/>
<dbReference type="AlphaFoldDB" id="A0A7I4Y8S1"/>
<evidence type="ECO:0000313" key="2">
    <source>
        <dbReference type="Proteomes" id="UP000025227"/>
    </source>
</evidence>
<dbReference type="WBParaSite" id="HCON_00063790-00001">
    <property type="protein sequence ID" value="HCON_00063790-00001"/>
    <property type="gene ID" value="HCON_00063790"/>
</dbReference>
<feature type="domain" description="CHK kinase-like" evidence="1">
    <location>
        <begin position="119"/>
        <end position="298"/>
    </location>
</feature>
<evidence type="ECO:0000313" key="3">
    <source>
        <dbReference type="WBParaSite" id="HCON_00063790-00001"/>
    </source>
</evidence>
<reference evidence="3" key="1">
    <citation type="submission" date="2020-12" db="UniProtKB">
        <authorList>
            <consortium name="WormBaseParasite"/>
        </authorList>
    </citation>
    <scope>IDENTIFICATION</scope>
    <source>
        <strain evidence="3">MHco3</strain>
    </source>
</reference>
<dbReference type="OrthoDB" id="411145at2759"/>
<dbReference type="Pfam" id="PF07914">
    <property type="entry name" value="DUF1679"/>
    <property type="match status" value="2"/>
</dbReference>
<evidence type="ECO:0000259" key="1">
    <source>
        <dbReference type="SMART" id="SM00587"/>
    </source>
</evidence>
<dbReference type="Gene3D" id="3.90.1200.10">
    <property type="match status" value="1"/>
</dbReference>
<dbReference type="SMART" id="SM00587">
    <property type="entry name" value="CHK"/>
    <property type="match status" value="1"/>
</dbReference>
<dbReference type="InterPro" id="IPR015897">
    <property type="entry name" value="CHK_kinase-like"/>
</dbReference>
<dbReference type="InterPro" id="IPR011009">
    <property type="entry name" value="Kinase-like_dom_sf"/>
</dbReference>
<sequence length="367" mass="42097">MFEPAEGLFGTFITEEWIVNEFARSYGVQISHLKFQRIGETEGSFSRVCLMECESNGRLPRKLIVKIPTCLTYVENRRRRGWTHGDYSHIRDLLITYHNTETLFYQHAGGVVGVPQIFLSQRPYPTCSRGYLCDEMKSILALYANIQKGCANVPDDVRSRLNTNVFELLSPTTLSLETLTQRLNRMSLWRPELKSTFQKLVQLLPKILDHHLISRLHFECPHQHLLVHGDLYSSNILWQNGTVKAIIDYQMVHYGNPVEDLVRLFTTGLTASERKGHTIGLLEYYRIQLTSLITGLEQTFTSDWLFSCYKIIFPMAGLWAIVSLHASFESSTSQEPSDSSKLDRITKKIYGIAVEITETVNCTNVHQ</sequence>
<organism evidence="2 3">
    <name type="scientific">Haemonchus contortus</name>
    <name type="common">Barber pole worm</name>
    <dbReference type="NCBI Taxonomy" id="6289"/>
    <lineage>
        <taxon>Eukaryota</taxon>
        <taxon>Metazoa</taxon>
        <taxon>Ecdysozoa</taxon>
        <taxon>Nematoda</taxon>
        <taxon>Chromadorea</taxon>
        <taxon>Rhabditida</taxon>
        <taxon>Rhabditina</taxon>
        <taxon>Rhabditomorpha</taxon>
        <taxon>Strongyloidea</taxon>
        <taxon>Trichostrongylidae</taxon>
        <taxon>Haemonchus</taxon>
    </lineage>
</organism>
<dbReference type="SUPFAM" id="SSF56112">
    <property type="entry name" value="Protein kinase-like (PK-like)"/>
    <property type="match status" value="1"/>
</dbReference>
<proteinExistence type="predicted"/>
<dbReference type="Proteomes" id="UP000025227">
    <property type="component" value="Unplaced"/>
</dbReference>
<keyword evidence="2" id="KW-1185">Reference proteome</keyword>
<accession>A0A7I4Y8S1</accession>
<dbReference type="PANTHER" id="PTHR23020">
    <property type="entry name" value="UNCHARACTERIZED NUCLEAR HORMONE RECEPTOR-RELATED"/>
    <property type="match status" value="1"/>
</dbReference>